<accession>A0A330HLC4</accession>
<reference evidence="1 2" key="1">
    <citation type="submission" date="2018-07" db="EMBL/GenBank/DDBJ databases">
        <title>Diversity of Mesorhizobium strains in Brazil.</title>
        <authorList>
            <person name="Helene L.C.F."/>
            <person name="Dall'Agnol R."/>
            <person name="Delamuta J.R.M."/>
            <person name="Hungria M."/>
        </authorList>
    </citation>
    <scope>NUCLEOTIDE SEQUENCE [LARGE SCALE GENOMIC DNA]</scope>
    <source>
        <strain evidence="1 2">AC99b</strain>
    </source>
</reference>
<proteinExistence type="predicted"/>
<dbReference type="EMBL" id="QMBP01000009">
    <property type="protein sequence ID" value="RAZ89073.1"/>
    <property type="molecule type" value="Genomic_DNA"/>
</dbReference>
<protein>
    <submittedName>
        <fullName evidence="1">Uncharacterized protein</fullName>
    </submittedName>
</protein>
<dbReference type="Proteomes" id="UP000251558">
    <property type="component" value="Unassembled WGS sequence"/>
</dbReference>
<dbReference type="AlphaFoldDB" id="A0A330HLC4"/>
<gene>
    <name evidence="1" type="ORF">DPM33_19060</name>
</gene>
<evidence type="ECO:0000313" key="1">
    <source>
        <dbReference type="EMBL" id="RAZ89073.1"/>
    </source>
</evidence>
<sequence length="127" mass="14663">MFINGELANQPSIREMIVANNRISRILGFTRSSKARPHRVDRRWPGKQFPCLVEDSKCHVTHLDDMVWSHRTCHIRGDVSCSRDAVETGYDAHIWSRASESLLCEQRIRLTRLQRSTGTRLSTALLF</sequence>
<name>A0A330HLC4_9HYPH</name>
<comment type="caution">
    <text evidence="1">The sequence shown here is derived from an EMBL/GenBank/DDBJ whole genome shotgun (WGS) entry which is preliminary data.</text>
</comment>
<keyword evidence="2" id="KW-1185">Reference proteome</keyword>
<organism evidence="1 2">
    <name type="scientific">Mesorhizobium hawassense</name>
    <dbReference type="NCBI Taxonomy" id="1209954"/>
    <lineage>
        <taxon>Bacteria</taxon>
        <taxon>Pseudomonadati</taxon>
        <taxon>Pseudomonadota</taxon>
        <taxon>Alphaproteobacteria</taxon>
        <taxon>Hyphomicrobiales</taxon>
        <taxon>Phyllobacteriaceae</taxon>
        <taxon>Mesorhizobium</taxon>
    </lineage>
</organism>
<evidence type="ECO:0000313" key="2">
    <source>
        <dbReference type="Proteomes" id="UP000251558"/>
    </source>
</evidence>